<accession>A0A437QXG4</accession>
<dbReference type="EMBL" id="SADE01000001">
    <property type="protein sequence ID" value="RVU39159.1"/>
    <property type="molecule type" value="Genomic_DNA"/>
</dbReference>
<proteinExistence type="predicted"/>
<dbReference type="RefSeq" id="WP_127764531.1">
    <property type="nucleotide sequence ID" value="NZ_SADE01000001.1"/>
</dbReference>
<name>A0A437QXG4_9PROT</name>
<evidence type="ECO:0000313" key="1">
    <source>
        <dbReference type="EMBL" id="RVU39159.1"/>
    </source>
</evidence>
<gene>
    <name evidence="1" type="ORF">EOI86_07880</name>
</gene>
<comment type="caution">
    <text evidence="1">The sequence shown here is derived from an EMBL/GenBank/DDBJ whole genome shotgun (WGS) entry which is preliminary data.</text>
</comment>
<keyword evidence="2" id="KW-1185">Reference proteome</keyword>
<reference evidence="2" key="1">
    <citation type="submission" date="2019-01" db="EMBL/GenBank/DDBJ databases">
        <title>Gri0909 isolated from a small marine red alga.</title>
        <authorList>
            <person name="Kim J."/>
            <person name="Jeong S.E."/>
            <person name="Jeon C.O."/>
        </authorList>
    </citation>
    <scope>NUCLEOTIDE SEQUENCE [LARGE SCALE GENOMIC DNA]</scope>
    <source>
        <strain evidence="2">Gri0909</strain>
    </source>
</reference>
<dbReference type="Proteomes" id="UP000287447">
    <property type="component" value="Unassembled WGS sequence"/>
</dbReference>
<dbReference type="OrthoDB" id="7343914at2"/>
<dbReference type="AlphaFoldDB" id="A0A437QXG4"/>
<evidence type="ECO:0000313" key="2">
    <source>
        <dbReference type="Proteomes" id="UP000287447"/>
    </source>
</evidence>
<protein>
    <submittedName>
        <fullName evidence="1">Uncharacterized protein</fullName>
    </submittedName>
</protein>
<organism evidence="1 2">
    <name type="scientific">Hwanghaeella grinnelliae</name>
    <dbReference type="NCBI Taxonomy" id="2500179"/>
    <lineage>
        <taxon>Bacteria</taxon>
        <taxon>Pseudomonadati</taxon>
        <taxon>Pseudomonadota</taxon>
        <taxon>Alphaproteobacteria</taxon>
        <taxon>Rhodospirillales</taxon>
        <taxon>Rhodospirillaceae</taxon>
        <taxon>Hwanghaeella</taxon>
    </lineage>
</organism>
<sequence length="428" mass="49377">MSVRYKSFEDRGVYVGFQTRAVELCRCRMPRVELDDYEALIPNWSGHDHSSSNDLVMQFMDVPRWCTLNRRDEMLHTSVEQRRTHMGGHLDPIMMRDVRLGIDREFGDEVGRKLAENELEISRVDVQNAFLEILAMFGRNYSEQIGIDEFRRVDHRVLKTLAEESRDSLTRLVRVLARTVSREVGMTRELLQERLDVLSTFAAPICSIVTHDESRDVGYLSRQLGLLEIFHIELLDYAETAVHEARDAINVIDINIRTFSEYAKARAMHIQNALLSVDFYVSDKRYKDLLDIIARERIKISYALDGWASHATRWMALGPDDLEEREKLIGFVLREMPSPTVEVEEEVSHLVQGGGSLMSLRGRLVKEMHSWMDDSLDEALYKRVMDSRGMDTAKGHDELKKKKKPEKPVEGINEIVKSAIAYKGESPF</sequence>